<evidence type="ECO:0008006" key="4">
    <source>
        <dbReference type="Google" id="ProtNLM"/>
    </source>
</evidence>
<name>U1WSX0_ANEAE</name>
<gene>
    <name evidence="2" type="ORF">HMPREF0083_00171</name>
</gene>
<sequence>MKKIAATIMASTLLLPIGQVIYASTKQNANTLTTNSKMPVTSVKKPFTDPLYDINLDNPLGYDASSIEESVSQFEKTYNKDVMLPQYIPFIPTHSGGNFAETQKIVTVDYLNKETNERLCMMVFLRPEQSVEEGKTGKYVDLNNGTKAVYYHLPESKNEFMRFKKGDLLYYITISKNNRNEKLDDLMKVANSLT</sequence>
<comment type="caution">
    <text evidence="2">The sequence shown here is derived from an EMBL/GenBank/DDBJ whole genome shotgun (WGS) entry which is preliminary data.</text>
</comment>
<feature type="chain" id="PRO_5038475369" description="DUF4367 domain-containing protein" evidence="1">
    <location>
        <begin position="23"/>
        <end position="194"/>
    </location>
</feature>
<keyword evidence="1" id="KW-0732">Signal</keyword>
<dbReference type="PATRIC" id="fig|649747.3.peg.147"/>
<evidence type="ECO:0000256" key="1">
    <source>
        <dbReference type="SAM" id="SignalP"/>
    </source>
</evidence>
<dbReference type="RefSeq" id="WP_021619859.1">
    <property type="nucleotide sequence ID" value="NZ_KE952707.1"/>
</dbReference>
<accession>U1WSX0</accession>
<keyword evidence="3" id="KW-1185">Reference proteome</keyword>
<dbReference type="EMBL" id="AWSJ01000017">
    <property type="protein sequence ID" value="ERI11714.1"/>
    <property type="molecule type" value="Genomic_DNA"/>
</dbReference>
<evidence type="ECO:0000313" key="3">
    <source>
        <dbReference type="Proteomes" id="UP000016511"/>
    </source>
</evidence>
<organism evidence="2 3">
    <name type="scientific">Aneurinibacillus aneurinilyticus ATCC 12856</name>
    <dbReference type="NCBI Taxonomy" id="649747"/>
    <lineage>
        <taxon>Bacteria</taxon>
        <taxon>Bacillati</taxon>
        <taxon>Bacillota</taxon>
        <taxon>Bacilli</taxon>
        <taxon>Bacillales</taxon>
        <taxon>Paenibacillaceae</taxon>
        <taxon>Aneurinibacillus group</taxon>
        <taxon>Aneurinibacillus</taxon>
    </lineage>
</organism>
<dbReference type="AlphaFoldDB" id="U1WSX0"/>
<proteinExistence type="predicted"/>
<evidence type="ECO:0000313" key="2">
    <source>
        <dbReference type="EMBL" id="ERI11714.1"/>
    </source>
</evidence>
<dbReference type="HOGENOM" id="CLU_1399955_0_0_9"/>
<reference evidence="2 3" key="1">
    <citation type="submission" date="2013-08" db="EMBL/GenBank/DDBJ databases">
        <authorList>
            <person name="Weinstock G."/>
            <person name="Sodergren E."/>
            <person name="Wylie T."/>
            <person name="Fulton L."/>
            <person name="Fulton R."/>
            <person name="Fronick C."/>
            <person name="O'Laughlin M."/>
            <person name="Godfrey J."/>
            <person name="Miner T."/>
            <person name="Herter B."/>
            <person name="Appelbaum E."/>
            <person name="Cordes M."/>
            <person name="Lek S."/>
            <person name="Wollam A."/>
            <person name="Pepin K.H."/>
            <person name="Palsikar V.B."/>
            <person name="Mitreva M."/>
            <person name="Wilson R.K."/>
        </authorList>
    </citation>
    <scope>NUCLEOTIDE SEQUENCE [LARGE SCALE GENOMIC DNA]</scope>
    <source>
        <strain evidence="2 3">ATCC 12856</strain>
    </source>
</reference>
<dbReference type="GeneID" id="92837854"/>
<dbReference type="Proteomes" id="UP000016511">
    <property type="component" value="Unassembled WGS sequence"/>
</dbReference>
<feature type="signal peptide" evidence="1">
    <location>
        <begin position="1"/>
        <end position="22"/>
    </location>
</feature>
<protein>
    <recommendedName>
        <fullName evidence="4">DUF4367 domain-containing protein</fullName>
    </recommendedName>
</protein>